<dbReference type="PANTHER" id="PTHR43461:SF1">
    <property type="entry name" value="TRANSMEMBRANE PROTEIN 256"/>
    <property type="match status" value="1"/>
</dbReference>
<evidence type="ECO:0000256" key="3">
    <source>
        <dbReference type="ARBA" id="ARBA00022989"/>
    </source>
</evidence>
<evidence type="ECO:0000256" key="5">
    <source>
        <dbReference type="SAM" id="MobiDB-lite"/>
    </source>
</evidence>
<evidence type="ECO:0000256" key="6">
    <source>
        <dbReference type="SAM" id="Phobius"/>
    </source>
</evidence>
<dbReference type="InterPro" id="IPR006696">
    <property type="entry name" value="DUF423"/>
</dbReference>
<comment type="subcellular location">
    <subcellularLocation>
        <location evidence="1">Membrane</location>
        <topology evidence="1">Multi-pass membrane protein</topology>
    </subcellularLocation>
</comment>
<comment type="caution">
    <text evidence="7">The sequence shown here is derived from an EMBL/GenBank/DDBJ whole genome shotgun (WGS) entry which is preliminary data.</text>
</comment>
<sequence length="74" mass="7841">MPTPDETTPLIAQQSRSPRNNMSSSTTSTNYWRVGALYGAAGVALGAFGAHGLKQRISDPAKIASWSTAAQYQV</sequence>
<evidence type="ECO:0000313" key="7">
    <source>
        <dbReference type="EMBL" id="KAL2288447.1"/>
    </source>
</evidence>
<evidence type="ECO:0000256" key="2">
    <source>
        <dbReference type="ARBA" id="ARBA00022692"/>
    </source>
</evidence>
<keyword evidence="3 6" id="KW-1133">Transmembrane helix</keyword>
<gene>
    <name evidence="7" type="ORF">FJTKL_03828</name>
</gene>
<reference evidence="7 8" key="1">
    <citation type="submission" date="2024-03" db="EMBL/GenBank/DDBJ databases">
        <title>A high-quality draft genome sequence of Diaporthe vaccinii, a causative agent of upright dieback and viscid rot disease in cranberry plants.</title>
        <authorList>
            <person name="Sarrasin M."/>
            <person name="Lang B.F."/>
            <person name="Burger G."/>
        </authorList>
    </citation>
    <scope>NUCLEOTIDE SEQUENCE [LARGE SCALE GENOMIC DNA]</scope>
    <source>
        <strain evidence="7 8">IS7</strain>
    </source>
</reference>
<proteinExistence type="predicted"/>
<keyword evidence="4 6" id="KW-0472">Membrane</keyword>
<dbReference type="PANTHER" id="PTHR43461">
    <property type="entry name" value="TRANSMEMBRANE PROTEIN 256"/>
    <property type="match status" value="1"/>
</dbReference>
<evidence type="ECO:0000256" key="1">
    <source>
        <dbReference type="ARBA" id="ARBA00004141"/>
    </source>
</evidence>
<feature type="compositionally biased region" description="Low complexity" evidence="5">
    <location>
        <begin position="15"/>
        <end position="26"/>
    </location>
</feature>
<keyword evidence="2 6" id="KW-0812">Transmembrane</keyword>
<evidence type="ECO:0000313" key="8">
    <source>
        <dbReference type="Proteomes" id="UP001600888"/>
    </source>
</evidence>
<accession>A0ABR4F1A1</accession>
<feature type="transmembrane region" description="Helical" evidence="6">
    <location>
        <begin position="31"/>
        <end position="53"/>
    </location>
</feature>
<dbReference type="EMBL" id="JBAWTH010000016">
    <property type="protein sequence ID" value="KAL2288447.1"/>
    <property type="molecule type" value="Genomic_DNA"/>
</dbReference>
<feature type="region of interest" description="Disordered" evidence="5">
    <location>
        <begin position="1"/>
        <end position="26"/>
    </location>
</feature>
<dbReference type="Pfam" id="PF04241">
    <property type="entry name" value="DUF423"/>
    <property type="match status" value="1"/>
</dbReference>
<evidence type="ECO:0000256" key="4">
    <source>
        <dbReference type="ARBA" id="ARBA00023136"/>
    </source>
</evidence>
<keyword evidence="8" id="KW-1185">Reference proteome</keyword>
<dbReference type="Proteomes" id="UP001600888">
    <property type="component" value="Unassembled WGS sequence"/>
</dbReference>
<name>A0ABR4F1A1_9PEZI</name>
<protein>
    <submittedName>
        <fullName evidence="7">Uncharacterized protein</fullName>
    </submittedName>
</protein>
<organism evidence="7 8">
    <name type="scientific">Diaporthe vaccinii</name>
    <dbReference type="NCBI Taxonomy" id="105482"/>
    <lineage>
        <taxon>Eukaryota</taxon>
        <taxon>Fungi</taxon>
        <taxon>Dikarya</taxon>
        <taxon>Ascomycota</taxon>
        <taxon>Pezizomycotina</taxon>
        <taxon>Sordariomycetes</taxon>
        <taxon>Sordariomycetidae</taxon>
        <taxon>Diaporthales</taxon>
        <taxon>Diaporthaceae</taxon>
        <taxon>Diaporthe</taxon>
        <taxon>Diaporthe eres species complex</taxon>
    </lineage>
</organism>